<keyword evidence="10" id="KW-0813">Transport</keyword>
<dbReference type="EMBL" id="GQ222414">
    <property type="protein sequence ID" value="ACS15263.1"/>
    <property type="molecule type" value="Genomic_DNA"/>
</dbReference>
<evidence type="ECO:0000259" key="11">
    <source>
        <dbReference type="Pfam" id="PF00361"/>
    </source>
</evidence>
<dbReference type="Pfam" id="PF00361">
    <property type="entry name" value="Proton_antipo_M"/>
    <property type="match status" value="1"/>
</dbReference>
<feature type="transmembrane region" description="Helical" evidence="10">
    <location>
        <begin position="149"/>
        <end position="169"/>
    </location>
</feature>
<feature type="transmembrane region" description="Helical" evidence="10">
    <location>
        <begin position="293"/>
        <end position="314"/>
    </location>
</feature>
<comment type="function">
    <text evidence="10">Core subunit of the mitochondrial membrane respiratory chain NADH dehydrogenase (Complex I) which catalyzes electron transfer from NADH through the respiratory chain, using ubiquinone as an electron acceptor. Essential for the catalytic activity and assembly of complex I.</text>
</comment>
<feature type="transmembrane region" description="Helical" evidence="10">
    <location>
        <begin position="445"/>
        <end position="467"/>
    </location>
</feature>
<feature type="domain" description="NADH-Ubiquinone oxidoreductase (complex I) chain 5 N-terminal" evidence="12">
    <location>
        <begin position="44"/>
        <end position="87"/>
    </location>
</feature>
<evidence type="ECO:0000256" key="9">
    <source>
        <dbReference type="ARBA" id="ARBA00049551"/>
    </source>
</evidence>
<comment type="similarity">
    <text evidence="10">Belongs to the complex I subunit 5 family.</text>
</comment>
<comment type="catalytic activity">
    <reaction evidence="9 10">
        <text>a ubiquinone + NADH + 5 H(+)(in) = a ubiquinol + NAD(+) + 4 H(+)(out)</text>
        <dbReference type="Rhea" id="RHEA:29091"/>
        <dbReference type="Rhea" id="RHEA-COMP:9565"/>
        <dbReference type="Rhea" id="RHEA-COMP:9566"/>
        <dbReference type="ChEBI" id="CHEBI:15378"/>
        <dbReference type="ChEBI" id="CHEBI:16389"/>
        <dbReference type="ChEBI" id="CHEBI:17976"/>
        <dbReference type="ChEBI" id="CHEBI:57540"/>
        <dbReference type="ChEBI" id="CHEBI:57945"/>
        <dbReference type="EC" id="7.1.1.2"/>
    </reaction>
</comment>
<reference evidence="13" key="1">
    <citation type="journal article" date="2010" name="Genome">
        <title>Mitochondrial genome analysis of the predatory mite Phytoseiulus persimilis and a revisit of the Metaseiulus occidentalis mitochondrial genome.</title>
        <authorList>
            <person name="Dermauw W."/>
            <person name="Vanholme B."/>
            <person name="Tirry L."/>
            <person name="Van Leeuwen T."/>
        </authorList>
    </citation>
    <scope>NUCLEOTIDE SEQUENCE</scope>
</reference>
<gene>
    <name evidence="13" type="primary">ND5</name>
</gene>
<proteinExistence type="inferred from homology"/>
<comment type="function">
    <text evidence="1">Core subunit of the mitochondrial membrane respiratory chain NADH dehydrogenase (Complex I) that is believed to belong to the minimal assembly required for catalysis. Complex I functions in the transfer of electrons from NADH to the respiratory chain. The immediate electron acceptor for the enzyme is believed to be ubiquinone.</text>
</comment>
<evidence type="ECO:0000259" key="12">
    <source>
        <dbReference type="Pfam" id="PF00662"/>
    </source>
</evidence>
<accession>D5HKV6</accession>
<feature type="transmembrane region" description="Helical" evidence="10">
    <location>
        <begin position="334"/>
        <end position="353"/>
    </location>
</feature>
<feature type="transmembrane region" description="Helical" evidence="10">
    <location>
        <begin position="204"/>
        <end position="228"/>
    </location>
</feature>
<keyword evidence="8 10" id="KW-0472">Membrane</keyword>
<evidence type="ECO:0000256" key="8">
    <source>
        <dbReference type="ARBA" id="ARBA00023136"/>
    </source>
</evidence>
<keyword evidence="6" id="KW-0249">Electron transport</keyword>
<dbReference type="InterPro" id="IPR001516">
    <property type="entry name" value="Proton_antipo_N"/>
</dbReference>
<feature type="transmembrane region" description="Helical" evidence="10">
    <location>
        <begin position="240"/>
        <end position="261"/>
    </location>
</feature>
<feature type="transmembrane region" description="Helical" evidence="10">
    <location>
        <begin position="48"/>
        <end position="73"/>
    </location>
</feature>
<dbReference type="PRINTS" id="PR01434">
    <property type="entry name" value="NADHDHGNASE5"/>
</dbReference>
<comment type="subcellular location">
    <subcellularLocation>
        <location evidence="2">Membrane</location>
        <topology evidence="2">Multi-pass membrane protein</topology>
    </subcellularLocation>
</comment>
<keyword evidence="5 10" id="KW-0812">Transmembrane</keyword>
<dbReference type="Pfam" id="PF00662">
    <property type="entry name" value="Proton_antipo_N"/>
    <property type="match status" value="1"/>
</dbReference>
<feature type="transmembrane region" description="Helical" evidence="10">
    <location>
        <begin position="85"/>
        <end position="102"/>
    </location>
</feature>
<keyword evidence="7 10" id="KW-1133">Transmembrane helix</keyword>
<geneLocation type="mitochondrion" evidence="13"/>
<sequence>MYFMLMTLFFMLLAITLLAMVFMTCILEHFYILEWNIFMFDFFFDIKLYFYFDYVSNLFLLIISLISMSAFYYSKYYMEADKAQNKFIILTFLFVMSMYLMVLGMNMYMILIGWDGLGVISYFLVIHYYSENSHYSGMITVMTNRLGDVGMILSMFLLMNNYSLDIIIMNIENNFVVLSMIFLLTGAFTKSAQFPFSAWLPLAMAAPTPISALVHSSTLVTAGVYLFIRFEFLFSNQMFMLNIMLIMVGITMLISGVSALFEMDIKKIIAFSTLSQLSLMMMIVIMGDSNLSFFHIMTHALYKALLFLCSGIFIHEHLENQDVRNYSHMMKINIFVVGIFLVCSLSLAGFPFLSGFYSKDLILEYMYMMNYNLFYVIMLIIMTMITVIYSVRMFYYSLLMGKTKMKYIYYEKWSKIYNSLFLMFFGVLFLGACLSWILLEKFNIMYFNMYIKMLNILLILISVIFIYKWDILTFNNMNIINIFSSMFYLTSFQGYKFNLFLQNSYYLYYYSEYMLESVISTKISGFIYELNNMMKLYKMMEFYLMFMLLLYFYIMIN</sequence>
<feature type="transmembrane region" description="Helical" evidence="10">
    <location>
        <begin position="416"/>
        <end position="439"/>
    </location>
</feature>
<dbReference type="GO" id="GO:0008137">
    <property type="term" value="F:NADH dehydrogenase (ubiquinone) activity"/>
    <property type="evidence" value="ECO:0007669"/>
    <property type="project" value="UniProtKB-EC"/>
</dbReference>
<dbReference type="GO" id="GO:0016020">
    <property type="term" value="C:membrane"/>
    <property type="evidence" value="ECO:0007669"/>
    <property type="project" value="UniProtKB-SubCell"/>
</dbReference>
<dbReference type="EC" id="7.1.1.2" evidence="3 10"/>
<dbReference type="GO" id="GO:0003954">
    <property type="term" value="F:NADH dehydrogenase activity"/>
    <property type="evidence" value="ECO:0007669"/>
    <property type="project" value="TreeGrafter"/>
</dbReference>
<keyword evidence="10" id="KW-0830">Ubiquinone</keyword>
<dbReference type="PANTHER" id="PTHR42829:SF2">
    <property type="entry name" value="NADH-UBIQUINONE OXIDOREDUCTASE CHAIN 5"/>
    <property type="match status" value="1"/>
</dbReference>
<dbReference type="InterPro" id="IPR003945">
    <property type="entry name" value="NU5C-like"/>
</dbReference>
<evidence type="ECO:0000256" key="1">
    <source>
        <dbReference type="ARBA" id="ARBA00003257"/>
    </source>
</evidence>
<dbReference type="PANTHER" id="PTHR42829">
    <property type="entry name" value="NADH-UBIQUINONE OXIDOREDUCTASE CHAIN 5"/>
    <property type="match status" value="1"/>
</dbReference>
<name>D5HKV6_PHYPM</name>
<feature type="domain" description="NADH:quinone oxidoreductase/Mrp antiporter transmembrane" evidence="11">
    <location>
        <begin position="105"/>
        <end position="383"/>
    </location>
</feature>
<evidence type="ECO:0000256" key="3">
    <source>
        <dbReference type="ARBA" id="ARBA00012944"/>
    </source>
</evidence>
<dbReference type="InterPro" id="IPR001750">
    <property type="entry name" value="ND/Mrp_TM"/>
</dbReference>
<evidence type="ECO:0000256" key="5">
    <source>
        <dbReference type="ARBA" id="ARBA00022692"/>
    </source>
</evidence>
<feature type="transmembrane region" description="Helical" evidence="10">
    <location>
        <begin position="175"/>
        <end position="192"/>
    </location>
</feature>
<protein>
    <recommendedName>
        <fullName evidence="4 10">NADH-ubiquinone oxidoreductase chain 5</fullName>
        <ecNumber evidence="3 10">7.1.1.2</ecNumber>
    </recommendedName>
</protein>
<evidence type="ECO:0000313" key="13">
    <source>
        <dbReference type="EMBL" id="ACS15263.1"/>
    </source>
</evidence>
<dbReference type="GO" id="GO:0042773">
    <property type="term" value="P:ATP synthesis coupled electron transport"/>
    <property type="evidence" value="ECO:0007669"/>
    <property type="project" value="InterPro"/>
</dbReference>
<feature type="transmembrane region" description="Helical" evidence="10">
    <location>
        <begin position="108"/>
        <end position="129"/>
    </location>
</feature>
<feature type="transmembrane region" description="Helical" evidence="10">
    <location>
        <begin position="373"/>
        <end position="395"/>
    </location>
</feature>
<keyword evidence="10" id="KW-0520">NAD</keyword>
<evidence type="ECO:0000256" key="4">
    <source>
        <dbReference type="ARBA" id="ARBA00021096"/>
    </source>
</evidence>
<evidence type="ECO:0000256" key="10">
    <source>
        <dbReference type="RuleBase" id="RU003404"/>
    </source>
</evidence>
<feature type="transmembrane region" description="Helical" evidence="10">
    <location>
        <begin position="479"/>
        <end position="495"/>
    </location>
</feature>
<keyword evidence="10 13" id="KW-0496">Mitochondrion</keyword>
<feature type="transmembrane region" description="Helical" evidence="10">
    <location>
        <begin position="540"/>
        <end position="556"/>
    </location>
</feature>
<evidence type="ECO:0000256" key="7">
    <source>
        <dbReference type="ARBA" id="ARBA00022989"/>
    </source>
</evidence>
<dbReference type="AlphaFoldDB" id="D5HKV6"/>
<dbReference type="GO" id="GO:0015990">
    <property type="term" value="P:electron transport coupled proton transport"/>
    <property type="evidence" value="ECO:0007669"/>
    <property type="project" value="TreeGrafter"/>
</dbReference>
<organism evidence="13">
    <name type="scientific">Phytoseiulus persimilis</name>
    <name type="common">Red spider mite</name>
    <dbReference type="NCBI Taxonomy" id="44414"/>
    <lineage>
        <taxon>Eukaryota</taxon>
        <taxon>Metazoa</taxon>
        <taxon>Ecdysozoa</taxon>
        <taxon>Arthropoda</taxon>
        <taxon>Chelicerata</taxon>
        <taxon>Arachnida</taxon>
        <taxon>Acari</taxon>
        <taxon>Parasitiformes</taxon>
        <taxon>Mesostigmata</taxon>
        <taxon>Gamasina</taxon>
        <taxon>Phytoseioidea</taxon>
        <taxon>Phytoseiidae</taxon>
        <taxon>Amblyseiinae</taxon>
        <taxon>Phytoseiulus</taxon>
    </lineage>
</organism>
<feature type="transmembrane region" description="Helical" evidence="10">
    <location>
        <begin position="268"/>
        <end position="287"/>
    </location>
</feature>
<evidence type="ECO:0000256" key="2">
    <source>
        <dbReference type="ARBA" id="ARBA00004141"/>
    </source>
</evidence>
<evidence type="ECO:0000256" key="6">
    <source>
        <dbReference type="ARBA" id="ARBA00022982"/>
    </source>
</evidence>